<dbReference type="Proteomes" id="UP001219956">
    <property type="component" value="Unassembled WGS sequence"/>
</dbReference>
<accession>A0ABT5J2E6</accession>
<dbReference type="RefSeq" id="WP_272753221.1">
    <property type="nucleotide sequence ID" value="NZ_JAQQLF010000030.1"/>
</dbReference>
<dbReference type="Pfam" id="PF03724">
    <property type="entry name" value="META"/>
    <property type="match status" value="1"/>
</dbReference>
<protein>
    <submittedName>
        <fullName evidence="4">META and DUF4377 domain-containing protein</fullName>
    </submittedName>
</protein>
<feature type="chain" id="PRO_5046862409" evidence="1">
    <location>
        <begin position="18"/>
        <end position="228"/>
    </location>
</feature>
<keyword evidence="5" id="KW-1185">Reference proteome</keyword>
<evidence type="ECO:0000256" key="1">
    <source>
        <dbReference type="SAM" id="SignalP"/>
    </source>
</evidence>
<evidence type="ECO:0000259" key="3">
    <source>
        <dbReference type="Pfam" id="PF14302"/>
    </source>
</evidence>
<evidence type="ECO:0000313" key="4">
    <source>
        <dbReference type="EMBL" id="MDC7719025.1"/>
    </source>
</evidence>
<dbReference type="InterPro" id="IPR025485">
    <property type="entry name" value="DUF4377"/>
</dbReference>
<evidence type="ECO:0000313" key="5">
    <source>
        <dbReference type="Proteomes" id="UP001219956"/>
    </source>
</evidence>
<dbReference type="InterPro" id="IPR038670">
    <property type="entry name" value="HslJ-like_sf"/>
</dbReference>
<name>A0ABT5J2E6_9NEIS</name>
<keyword evidence="1" id="KW-0732">Signal</keyword>
<feature type="signal peptide" evidence="1">
    <location>
        <begin position="1"/>
        <end position="17"/>
    </location>
</feature>
<feature type="domain" description="DUF4377" evidence="3">
    <location>
        <begin position="149"/>
        <end position="223"/>
    </location>
</feature>
<organism evidence="4 5">
    <name type="scientific">Vogesella aquatica</name>
    <dbReference type="NCBI Taxonomy" id="2984206"/>
    <lineage>
        <taxon>Bacteria</taxon>
        <taxon>Pseudomonadati</taxon>
        <taxon>Pseudomonadota</taxon>
        <taxon>Betaproteobacteria</taxon>
        <taxon>Neisseriales</taxon>
        <taxon>Chromobacteriaceae</taxon>
        <taxon>Vogesella</taxon>
    </lineage>
</organism>
<dbReference type="Pfam" id="PF14302">
    <property type="entry name" value="DUF4377"/>
    <property type="match status" value="1"/>
</dbReference>
<dbReference type="InterPro" id="IPR053147">
    <property type="entry name" value="Hsp_HslJ-like"/>
</dbReference>
<dbReference type="EMBL" id="JAQQLF010000030">
    <property type="protein sequence ID" value="MDC7719025.1"/>
    <property type="molecule type" value="Genomic_DNA"/>
</dbReference>
<dbReference type="PROSITE" id="PS51257">
    <property type="entry name" value="PROKAR_LIPOPROTEIN"/>
    <property type="match status" value="1"/>
</dbReference>
<reference evidence="4 5" key="1">
    <citation type="submission" date="2023-01" db="EMBL/GenBank/DDBJ databases">
        <title>Novel species of the genus Vogesella isolated from rivers.</title>
        <authorList>
            <person name="Lu H."/>
        </authorList>
    </citation>
    <scope>NUCLEOTIDE SEQUENCE [LARGE SCALE GENOMIC DNA]</scope>
    <source>
        <strain evidence="4 5">DC21W</strain>
    </source>
</reference>
<dbReference type="PANTHER" id="PTHR35535:SF1">
    <property type="entry name" value="HEAT SHOCK PROTEIN HSLJ"/>
    <property type="match status" value="1"/>
</dbReference>
<comment type="caution">
    <text evidence="4">The sequence shown here is derived from an EMBL/GenBank/DDBJ whole genome shotgun (WGS) entry which is preliminary data.</text>
</comment>
<dbReference type="PANTHER" id="PTHR35535">
    <property type="entry name" value="HEAT SHOCK PROTEIN HSLJ"/>
    <property type="match status" value="1"/>
</dbReference>
<proteinExistence type="predicted"/>
<dbReference type="Gene3D" id="2.40.128.270">
    <property type="match status" value="1"/>
</dbReference>
<feature type="domain" description="DUF306" evidence="2">
    <location>
        <begin position="27"/>
        <end position="118"/>
    </location>
</feature>
<gene>
    <name evidence="4" type="ORF">PQU95_17625</name>
</gene>
<evidence type="ECO:0000259" key="2">
    <source>
        <dbReference type="Pfam" id="PF03724"/>
    </source>
</evidence>
<sequence>MKGVTVAMMSLLLGACASSTVPQQGKWQQNGPDGKPLQTLQLTDGQLSANAGCNQMFGPARIEQGRLVVGTLASTLMACAPDAMQREQTLAALLRSRPQVRLDGDKLLIGEVAQQQVWQPVAAATQPAAPAKPPKPVVVAEPSTTRLIYVAPERRTCVGVAPMQCLQVRDSQQQPWQHHYGEIEGFTAEAGTAYRLRIREIKVVNPPADAPDRRWVLDSIVEQIRIAP</sequence>
<dbReference type="InterPro" id="IPR005184">
    <property type="entry name" value="DUF306_Meta_HslJ"/>
</dbReference>